<dbReference type="EMBL" id="CAFZ01000062">
    <property type="protein sequence ID" value="CCA69756.1"/>
    <property type="molecule type" value="Genomic_DNA"/>
</dbReference>
<dbReference type="SUPFAM" id="SSF50978">
    <property type="entry name" value="WD40 repeat-like"/>
    <property type="match status" value="1"/>
</dbReference>
<dbReference type="PROSITE" id="PS50294">
    <property type="entry name" value="WD_REPEATS_REGION"/>
    <property type="match status" value="2"/>
</dbReference>
<keyword evidence="1 3" id="KW-0853">WD repeat</keyword>
<name>G4TEK7_SERID</name>
<dbReference type="SMART" id="SM00320">
    <property type="entry name" value="WD40"/>
    <property type="match status" value="4"/>
</dbReference>
<dbReference type="PROSITE" id="PS50082">
    <property type="entry name" value="WD_REPEATS_2"/>
    <property type="match status" value="3"/>
</dbReference>
<dbReference type="InterPro" id="IPR001680">
    <property type="entry name" value="WD40_rpt"/>
</dbReference>
<dbReference type="Pfam" id="PF00400">
    <property type="entry name" value="WD40"/>
    <property type="match status" value="2"/>
</dbReference>
<feature type="domain" description="Nephrocystin 3-like N-terminal" evidence="4">
    <location>
        <begin position="355"/>
        <end position="509"/>
    </location>
</feature>
<dbReference type="PANTHER" id="PTHR19848:SF8">
    <property type="entry name" value="F-BOX AND WD REPEAT DOMAIN CONTAINING 7"/>
    <property type="match status" value="1"/>
</dbReference>
<dbReference type="PANTHER" id="PTHR19848">
    <property type="entry name" value="WD40 REPEAT PROTEIN"/>
    <property type="match status" value="1"/>
</dbReference>
<dbReference type="Gene3D" id="3.40.1090.10">
    <property type="entry name" value="Cytosolic phospholipase A2 catalytic domain"/>
    <property type="match status" value="1"/>
</dbReference>
<keyword evidence="2" id="KW-0677">Repeat</keyword>
<dbReference type="InterPro" id="IPR036322">
    <property type="entry name" value="WD40_repeat_dom_sf"/>
</dbReference>
<dbReference type="PROSITE" id="PS00678">
    <property type="entry name" value="WD_REPEATS_1"/>
    <property type="match status" value="1"/>
</dbReference>
<gene>
    <name evidence="5" type="ORF">PIIN_03697</name>
</gene>
<evidence type="ECO:0000256" key="2">
    <source>
        <dbReference type="ARBA" id="ARBA00022737"/>
    </source>
</evidence>
<dbReference type="PRINTS" id="PR00320">
    <property type="entry name" value="GPROTEINBRPT"/>
</dbReference>
<dbReference type="InParanoid" id="G4TEK7"/>
<reference evidence="5 6" key="1">
    <citation type="journal article" date="2011" name="PLoS Pathog.">
        <title>Endophytic Life Strategies Decoded by Genome and Transcriptome Analyses of the Mutualistic Root Symbiont Piriformospora indica.</title>
        <authorList>
            <person name="Zuccaro A."/>
            <person name="Lahrmann U."/>
            <person name="Guldener U."/>
            <person name="Langen G."/>
            <person name="Pfiffi S."/>
            <person name="Biedenkopf D."/>
            <person name="Wong P."/>
            <person name="Samans B."/>
            <person name="Grimm C."/>
            <person name="Basiewicz M."/>
            <person name="Murat C."/>
            <person name="Martin F."/>
            <person name="Kogel K.H."/>
        </authorList>
    </citation>
    <scope>NUCLEOTIDE SEQUENCE [LARGE SCALE GENOMIC DNA]</scope>
    <source>
        <strain evidence="5 6">DSM 11827</strain>
    </source>
</reference>
<feature type="repeat" description="WD" evidence="3">
    <location>
        <begin position="697"/>
        <end position="738"/>
    </location>
</feature>
<evidence type="ECO:0000256" key="3">
    <source>
        <dbReference type="PROSITE-ProRule" id="PRU00221"/>
    </source>
</evidence>
<dbReference type="AlphaFoldDB" id="G4TEK7"/>
<comment type="caution">
    <text evidence="5">The sequence shown here is derived from an EMBL/GenBank/DDBJ whole genome shotgun (WGS) entry which is preliminary data.</text>
</comment>
<dbReference type="HOGENOM" id="CLU_342588_0_0_1"/>
<dbReference type="InterPro" id="IPR020472">
    <property type="entry name" value="WD40_PAC1"/>
</dbReference>
<evidence type="ECO:0000259" key="4">
    <source>
        <dbReference type="Pfam" id="PF24883"/>
    </source>
</evidence>
<feature type="repeat" description="WD" evidence="3">
    <location>
        <begin position="655"/>
        <end position="688"/>
    </location>
</feature>
<evidence type="ECO:0000256" key="1">
    <source>
        <dbReference type="ARBA" id="ARBA00022574"/>
    </source>
</evidence>
<keyword evidence="6" id="KW-1185">Reference proteome</keyword>
<dbReference type="Gene3D" id="2.130.10.10">
    <property type="entry name" value="YVTN repeat-like/Quinoprotein amine dehydrogenase"/>
    <property type="match status" value="1"/>
</dbReference>
<dbReference type="OrthoDB" id="6262491at2759"/>
<sequence length="865" mass="95217">MASKRAMGMNVVTFDGEGGSNTISHIVILKDMISRINWDRERSGQEPLELADLVQVMGGTGLGGVVAVLLGGLRMSPDEAMEELARLIHEVFNVHDLSADARSQKLEVYFAQVLKRYNLHPTITLRQLSHIKHTPLLILGCGVASNSTAFRPLSTHPLRNFNQECDITVVQAIRATCATQHFRPVSVGPENFQEELVSCTGLYANPSKEIYYLILKAFGEGISCLISLGNGIPSIIKGWTSPATLLYLEVNRTVDDMHRELGPTSRFFRFSVDRESTPDNATLAGFGEIISHTKSYLSSSVVEGRLEICCLAMRGQLEVPKITFERCSGSIQGNDTSFHTGDEYNGNTAVEGALAWARNMTTPSRILLLSNLPGCFETSFAEGLSVQLKNDGRLAFVYSFSTKNGKTPQAVDLCHAVFFDLCSFFVSLRPLLRSMRPHIPLILRHNLRTQWETLVVDTLKRLHRPSTIVIDALEECSSSERTEVLSLLLDTFCGPNAVLPKFKVVVVCRRVKSDMLDILSRSEYVRMIRPLYTEEQGRINNPEVESSLKNRPLHLSEFGRTESPLLEKQSQIIDSCKFAQDQAPVQVYTVSHPLGALIQHPSLLKASPKPCYDVAQESAPITTVAVSTASGFMLTGHRDWIIRLWMAHVSEPISFKAHTGSVLIVCFSPCGTRFASGSTDNSVRLWDIGVQAVCEAMTGHRDAVVSLDWSPCGGYIVSGSRDHTLRIWNTSTREPAGKAMSNSLGPITQVKFTTDGLYIASSSSTGVLAIWSARNRKLLARENVSTGIVQVAWSSQNIFARLQSGIVQVWAFDSTRNKLSLVSSLAHDAVLLPSQRSPHLLISSPVVFGPCPVCEQHPTPSQGHK</sequence>
<dbReference type="InterPro" id="IPR019775">
    <property type="entry name" value="WD40_repeat_CS"/>
</dbReference>
<protein>
    <recommendedName>
        <fullName evidence="4">Nephrocystin 3-like N-terminal domain-containing protein</fullName>
    </recommendedName>
</protein>
<evidence type="ECO:0000313" key="6">
    <source>
        <dbReference type="Proteomes" id="UP000007148"/>
    </source>
</evidence>
<dbReference type="SUPFAM" id="SSF52151">
    <property type="entry name" value="FabD/lysophospholipase-like"/>
    <property type="match status" value="1"/>
</dbReference>
<dbReference type="Proteomes" id="UP000007148">
    <property type="component" value="Unassembled WGS sequence"/>
</dbReference>
<organism evidence="5 6">
    <name type="scientific">Serendipita indica (strain DSM 11827)</name>
    <name type="common">Root endophyte fungus</name>
    <name type="synonym">Piriformospora indica</name>
    <dbReference type="NCBI Taxonomy" id="1109443"/>
    <lineage>
        <taxon>Eukaryota</taxon>
        <taxon>Fungi</taxon>
        <taxon>Dikarya</taxon>
        <taxon>Basidiomycota</taxon>
        <taxon>Agaricomycotina</taxon>
        <taxon>Agaricomycetes</taxon>
        <taxon>Sebacinales</taxon>
        <taxon>Serendipitaceae</taxon>
        <taxon>Serendipita</taxon>
    </lineage>
</organism>
<accession>G4TEK7</accession>
<dbReference type="eggNOG" id="KOG0263">
    <property type="taxonomic scope" value="Eukaryota"/>
</dbReference>
<evidence type="ECO:0000313" key="5">
    <source>
        <dbReference type="EMBL" id="CCA69756.1"/>
    </source>
</evidence>
<dbReference type="STRING" id="1109443.G4TEK7"/>
<dbReference type="InterPro" id="IPR016035">
    <property type="entry name" value="Acyl_Trfase/lysoPLipase"/>
</dbReference>
<dbReference type="InterPro" id="IPR015943">
    <property type="entry name" value="WD40/YVTN_repeat-like_dom_sf"/>
</dbReference>
<dbReference type="InterPro" id="IPR056884">
    <property type="entry name" value="NPHP3-like_N"/>
</dbReference>
<dbReference type="Pfam" id="PF24883">
    <property type="entry name" value="NPHP3_N"/>
    <property type="match status" value="1"/>
</dbReference>
<feature type="repeat" description="WD" evidence="3">
    <location>
        <begin position="740"/>
        <end position="781"/>
    </location>
</feature>
<proteinExistence type="predicted"/>